<evidence type="ECO:0000313" key="8">
    <source>
        <dbReference type="EMBL" id="KAK3739996.1"/>
    </source>
</evidence>
<dbReference type="SUPFAM" id="SSF64268">
    <property type="entry name" value="PX domain"/>
    <property type="match status" value="1"/>
</dbReference>
<dbReference type="Gene3D" id="1.10.238.10">
    <property type="entry name" value="EF-hand"/>
    <property type="match status" value="1"/>
</dbReference>
<dbReference type="GO" id="GO:0031901">
    <property type="term" value="C:early endosome membrane"/>
    <property type="evidence" value="ECO:0007669"/>
    <property type="project" value="TreeGrafter"/>
</dbReference>
<feature type="compositionally biased region" description="Polar residues" evidence="6">
    <location>
        <begin position="522"/>
        <end position="531"/>
    </location>
</feature>
<dbReference type="SUPFAM" id="SSF47473">
    <property type="entry name" value="EF-hand"/>
    <property type="match status" value="1"/>
</dbReference>
<dbReference type="CDD" id="cd06866">
    <property type="entry name" value="PX_SNX8_Mvp1p_like"/>
    <property type="match status" value="1"/>
</dbReference>
<dbReference type="PROSITE" id="PS50195">
    <property type="entry name" value="PX"/>
    <property type="match status" value="1"/>
</dbReference>
<feature type="domain" description="PX" evidence="7">
    <location>
        <begin position="131"/>
        <end position="238"/>
    </location>
</feature>
<evidence type="ECO:0000256" key="5">
    <source>
        <dbReference type="ARBA" id="ARBA00023136"/>
    </source>
</evidence>
<evidence type="ECO:0000256" key="3">
    <source>
        <dbReference type="ARBA" id="ARBA00022448"/>
    </source>
</evidence>
<dbReference type="GO" id="GO:0035091">
    <property type="term" value="F:phosphatidylinositol binding"/>
    <property type="evidence" value="ECO:0007669"/>
    <property type="project" value="InterPro"/>
</dbReference>
<dbReference type="CDD" id="cd07597">
    <property type="entry name" value="BAR_SNX8"/>
    <property type="match status" value="1"/>
</dbReference>
<dbReference type="InterPro" id="IPR045734">
    <property type="entry name" value="Snx8_BAR_dom"/>
</dbReference>
<dbReference type="InterPro" id="IPR028662">
    <property type="entry name" value="SNX8/Mvp1"/>
</dbReference>
<dbReference type="InterPro" id="IPR036871">
    <property type="entry name" value="PX_dom_sf"/>
</dbReference>
<comment type="similarity">
    <text evidence="2">Belongs to the sorting nexin family.</text>
</comment>
<proteinExistence type="inferred from homology"/>
<dbReference type="AlphaFoldDB" id="A0AAE1CVZ8"/>
<reference evidence="8" key="1">
    <citation type="journal article" date="2023" name="G3 (Bethesda)">
        <title>A reference genome for the long-term kleptoplast-retaining sea slug Elysia crispata morphotype clarki.</title>
        <authorList>
            <person name="Eastman K.E."/>
            <person name="Pendleton A.L."/>
            <person name="Shaikh M.A."/>
            <person name="Suttiyut T."/>
            <person name="Ogas R."/>
            <person name="Tomko P."/>
            <person name="Gavelis G."/>
            <person name="Widhalm J.R."/>
            <person name="Wisecaver J.H."/>
        </authorList>
    </citation>
    <scope>NUCLEOTIDE SEQUENCE</scope>
    <source>
        <strain evidence="8">ECLA1</strain>
    </source>
</reference>
<keyword evidence="9" id="KW-1185">Reference proteome</keyword>
<dbReference type="InterPro" id="IPR035704">
    <property type="entry name" value="SNX8/Mvp1_PX"/>
</dbReference>
<evidence type="ECO:0000256" key="2">
    <source>
        <dbReference type="ARBA" id="ARBA00010883"/>
    </source>
</evidence>
<evidence type="ECO:0000256" key="1">
    <source>
        <dbReference type="ARBA" id="ARBA00004287"/>
    </source>
</evidence>
<keyword evidence="5" id="KW-0472">Membrane</keyword>
<dbReference type="Pfam" id="PF00787">
    <property type="entry name" value="PX"/>
    <property type="match status" value="1"/>
</dbReference>
<evidence type="ECO:0000256" key="4">
    <source>
        <dbReference type="ARBA" id="ARBA00022927"/>
    </source>
</evidence>
<dbReference type="Proteomes" id="UP001283361">
    <property type="component" value="Unassembled WGS sequence"/>
</dbReference>
<keyword evidence="4" id="KW-0653">Protein transport</keyword>
<dbReference type="EMBL" id="JAWDGP010006494">
    <property type="protein sequence ID" value="KAK3739996.1"/>
    <property type="molecule type" value="Genomic_DNA"/>
</dbReference>
<evidence type="ECO:0000259" key="7">
    <source>
        <dbReference type="PROSITE" id="PS50195"/>
    </source>
</evidence>
<dbReference type="PANTHER" id="PTHR46571:SF1">
    <property type="entry name" value="SORTING NEXIN-8"/>
    <property type="match status" value="1"/>
</dbReference>
<comment type="subcellular location">
    <subcellularLocation>
        <location evidence="1">Membrane</location>
        <topology evidence="1">Peripheral membrane protein</topology>
        <orientation evidence="1">Cytoplasmic side</orientation>
    </subcellularLocation>
</comment>
<gene>
    <name evidence="8" type="ORF">RRG08_005268</name>
</gene>
<dbReference type="Gene3D" id="3.30.1520.10">
    <property type="entry name" value="Phox-like domain"/>
    <property type="match status" value="1"/>
</dbReference>
<dbReference type="PANTHER" id="PTHR46571">
    <property type="entry name" value="SORTING NEXIN-8"/>
    <property type="match status" value="1"/>
</dbReference>
<accession>A0AAE1CVZ8</accession>
<keyword evidence="3" id="KW-0813">Transport</keyword>
<dbReference type="GO" id="GO:0034498">
    <property type="term" value="P:early endosome to Golgi transport"/>
    <property type="evidence" value="ECO:0007669"/>
    <property type="project" value="TreeGrafter"/>
</dbReference>
<evidence type="ECO:0000256" key="6">
    <source>
        <dbReference type="SAM" id="MobiDB-lite"/>
    </source>
</evidence>
<feature type="compositionally biased region" description="Low complexity" evidence="6">
    <location>
        <begin position="512"/>
        <end position="521"/>
    </location>
</feature>
<dbReference type="InterPro" id="IPR001683">
    <property type="entry name" value="PX_dom"/>
</dbReference>
<dbReference type="SMART" id="SM00312">
    <property type="entry name" value="PX"/>
    <property type="match status" value="1"/>
</dbReference>
<evidence type="ECO:0000313" key="9">
    <source>
        <dbReference type="Proteomes" id="UP001283361"/>
    </source>
</evidence>
<feature type="region of interest" description="Disordered" evidence="6">
    <location>
        <begin position="503"/>
        <end position="531"/>
    </location>
</feature>
<name>A0AAE1CVZ8_9GAST</name>
<protein>
    <recommendedName>
        <fullName evidence="7">PX domain-containing protein</fullName>
    </recommendedName>
</protein>
<dbReference type="Pfam" id="PF19566">
    <property type="entry name" value="Snx8_BAR_dom"/>
    <property type="match status" value="1"/>
</dbReference>
<dbReference type="GO" id="GO:0005829">
    <property type="term" value="C:cytosol"/>
    <property type="evidence" value="ECO:0007669"/>
    <property type="project" value="GOC"/>
</dbReference>
<dbReference type="InterPro" id="IPR011992">
    <property type="entry name" value="EF-hand-dom_pair"/>
</dbReference>
<dbReference type="GO" id="GO:0006886">
    <property type="term" value="P:intracellular protein transport"/>
    <property type="evidence" value="ECO:0007669"/>
    <property type="project" value="TreeGrafter"/>
</dbReference>
<organism evidence="8 9">
    <name type="scientific">Elysia crispata</name>
    <name type="common">lettuce slug</name>
    <dbReference type="NCBI Taxonomy" id="231223"/>
    <lineage>
        <taxon>Eukaryota</taxon>
        <taxon>Metazoa</taxon>
        <taxon>Spiralia</taxon>
        <taxon>Lophotrochozoa</taxon>
        <taxon>Mollusca</taxon>
        <taxon>Gastropoda</taxon>
        <taxon>Heterobranchia</taxon>
        <taxon>Euthyneura</taxon>
        <taxon>Panpulmonata</taxon>
        <taxon>Sacoglossa</taxon>
        <taxon>Placobranchoidea</taxon>
        <taxon>Plakobranchidae</taxon>
        <taxon>Elysia</taxon>
    </lineage>
</organism>
<comment type="caution">
    <text evidence="8">The sequence shown here is derived from an EMBL/GenBank/DDBJ whole genome shotgun (WGS) entry which is preliminary data.</text>
</comment>
<sequence length="531" mass="60298">MTADLSFGSIPSFYREVYDIVCPNQEQVDRDLFVQLLVKSSLPKHVIMQIWDMADTNHGMMTRNGLYKALAFTALAQQGKTLNDKLLETFSGQELPTPSLGDLSDLRSSSAKLRRSKNPNILCFDYKELCALDTVKVELVPEKKGIILKHVEYEVTSQRHKTTVLRRYNDFIAFHELLTARFAYRLVPRLPPKKVGASREFIEQRKKCLRRYLNIIARHPQMCEDKLLRFFLTFSGSDAQHKIKEHFRSIPDEFMTSEMASKAKDLVPLDTQQQLVNSKELIFMIDDCVGKLKEIAENMVIRSTVYATDMLQMGRQFSIMSNSTTPVTAWASGTNRSWDRLQAGFKNLSVEFAALSDKSTQAAVDEEDGMVEKLTFFQDIITAYRDLCDRHEKGVLHDHQKAIQKMGQYKKKKMSATVSSSEAATVEQLQQRILMQEGEIANMENRNYYSLHCLQMETQLIHAHLDIFHEFVACMANVESKTAADLARVWSAMEPVISLLAPPDSSSTVKRSMSPPSSPTSINNNGPGITL</sequence>